<evidence type="ECO:0000259" key="1">
    <source>
        <dbReference type="Pfam" id="PF13538"/>
    </source>
</evidence>
<dbReference type="SUPFAM" id="SSF52540">
    <property type="entry name" value="P-loop containing nucleoside triphosphate hydrolases"/>
    <property type="match status" value="1"/>
</dbReference>
<proteinExistence type="predicted"/>
<evidence type="ECO:0000313" key="2">
    <source>
        <dbReference type="EMBL" id="XAI69719.1"/>
    </source>
</evidence>
<keyword evidence="2" id="KW-0347">Helicase</keyword>
<dbReference type="Gene3D" id="3.40.50.300">
    <property type="entry name" value="P-loop containing nucleotide triphosphate hydrolases"/>
    <property type="match status" value="2"/>
</dbReference>
<keyword evidence="2" id="KW-0067">ATP-binding</keyword>
<gene>
    <name evidence="2" type="ORF">Arace01_00051</name>
</gene>
<organism evidence="2">
    <name type="scientific">Pseudomonas phage Arace01</name>
    <dbReference type="NCBI Taxonomy" id="3138526"/>
    <lineage>
        <taxon>Viruses</taxon>
    </lineage>
</organism>
<name>A0AAU6W0T9_9VIRU</name>
<reference evidence="2" key="1">
    <citation type="journal article" date="2024" name="J. Gen. Virol.">
        <title>Novel phages of Pseudomonas syringae unveil numerous potential auxiliary metabolic genes.</title>
        <authorList>
            <person name="Feltin C."/>
            <person name="Garneau J.R."/>
            <person name="Morris C.E."/>
            <person name="Berard A."/>
            <person name="Torres-Barcelo C."/>
        </authorList>
    </citation>
    <scope>NUCLEOTIDE SEQUENCE</scope>
</reference>
<feature type="domain" description="UvrD-like helicase C-terminal" evidence="1">
    <location>
        <begin position="373"/>
        <end position="420"/>
    </location>
</feature>
<accession>A0AAU6W0T9</accession>
<sequence>MEQQVRTLNTGQTLAAEGFFEFLFSDDKELIISGPGGVGKTFLMGYMIDQILPRYFDTCKIMDMEPIYHDVVMTATTNKAAEVLGLSTGRPVDTVHSFLNLKVQDDYETGKTVLSKTNNWMVYHHTILFVDECSMIDRDLRSMILEGTIKSKIIYVGDHCQMAPIKETLSPIYSSKLPFFELTEPMRNAGQKALQNLCAQFRDTVETGEFYHIQVVPGVVDHLTDEQMQAELDSVFLNRMTDSRILAYQNARVIDYNKYIRQVRNLPPQFQVGEFLINNNAIRLKNVMLKVEDEVMIYDQRSGTEMIEIEPDVYLEVAMVTLKTKFDDLIYDVKLPVDHDHYRELLKYYKRTKNWNRFFHLKNFYPDLRERDASTVYKAQGSTFTGTVYIDLTDISKCHNPNQVARMLYVAVSRATSRVAFYGNLSPKYGSIDC</sequence>
<protein>
    <submittedName>
        <fullName evidence="2">DNA helicase</fullName>
    </submittedName>
</protein>
<dbReference type="GO" id="GO:0004386">
    <property type="term" value="F:helicase activity"/>
    <property type="evidence" value="ECO:0007669"/>
    <property type="project" value="UniProtKB-KW"/>
</dbReference>
<dbReference type="InterPro" id="IPR027417">
    <property type="entry name" value="P-loop_NTPase"/>
</dbReference>
<dbReference type="InterPro" id="IPR027785">
    <property type="entry name" value="UvrD-like_helicase_C"/>
</dbReference>
<dbReference type="Pfam" id="PF13604">
    <property type="entry name" value="AAA_30"/>
    <property type="match status" value="1"/>
</dbReference>
<keyword evidence="2" id="KW-0547">Nucleotide-binding</keyword>
<keyword evidence="2" id="KW-0378">Hydrolase</keyword>
<dbReference type="Pfam" id="PF13538">
    <property type="entry name" value="UvrD_C_2"/>
    <property type="match status" value="1"/>
</dbReference>
<dbReference type="EMBL" id="PP179312">
    <property type="protein sequence ID" value="XAI69719.1"/>
    <property type="molecule type" value="Genomic_DNA"/>
</dbReference>
<dbReference type="CDD" id="cd18809">
    <property type="entry name" value="SF1_C_RecD"/>
    <property type="match status" value="1"/>
</dbReference>